<gene>
    <name evidence="2" type="ORF">R1flu_009442</name>
</gene>
<evidence type="ECO:0008006" key="4">
    <source>
        <dbReference type="Google" id="ProtNLM"/>
    </source>
</evidence>
<feature type="transmembrane region" description="Helical" evidence="1">
    <location>
        <begin position="55"/>
        <end position="73"/>
    </location>
</feature>
<keyword evidence="1" id="KW-1133">Transmembrane helix</keyword>
<feature type="transmembrane region" description="Helical" evidence="1">
    <location>
        <begin position="21"/>
        <end position="43"/>
    </location>
</feature>
<reference evidence="2 3" key="1">
    <citation type="submission" date="2024-09" db="EMBL/GenBank/DDBJ databases">
        <title>Chromosome-scale assembly of Riccia fluitans.</title>
        <authorList>
            <person name="Paukszto L."/>
            <person name="Sawicki J."/>
            <person name="Karawczyk K."/>
            <person name="Piernik-Szablinska J."/>
            <person name="Szczecinska M."/>
            <person name="Mazdziarz M."/>
        </authorList>
    </citation>
    <scope>NUCLEOTIDE SEQUENCE [LARGE SCALE GENOMIC DNA]</scope>
    <source>
        <strain evidence="2">Rf_01</strain>
        <tissue evidence="2">Aerial parts of the thallus</tissue>
    </source>
</reference>
<sequence>MATMAESLQYLQTTLMVSGMILLFAMLTVVVTFATALVAVMSIDKIMSYGGLSPPATSCAVFLCGLVIVAVCCSRLPDRVGDTVEDGELESVTALTDANDVIGISGKHSRSLQVLVRKSPIKADTSIWAEFRL</sequence>
<dbReference type="Proteomes" id="UP001605036">
    <property type="component" value="Unassembled WGS sequence"/>
</dbReference>
<dbReference type="AlphaFoldDB" id="A0ABD1Z2X3"/>
<evidence type="ECO:0000256" key="1">
    <source>
        <dbReference type="SAM" id="Phobius"/>
    </source>
</evidence>
<protein>
    <recommendedName>
        <fullName evidence="4">Transmembrane protein</fullName>
    </recommendedName>
</protein>
<name>A0ABD1Z2X3_9MARC</name>
<organism evidence="2 3">
    <name type="scientific">Riccia fluitans</name>
    <dbReference type="NCBI Taxonomy" id="41844"/>
    <lineage>
        <taxon>Eukaryota</taxon>
        <taxon>Viridiplantae</taxon>
        <taxon>Streptophyta</taxon>
        <taxon>Embryophyta</taxon>
        <taxon>Marchantiophyta</taxon>
        <taxon>Marchantiopsida</taxon>
        <taxon>Marchantiidae</taxon>
        <taxon>Marchantiales</taxon>
        <taxon>Ricciaceae</taxon>
        <taxon>Riccia</taxon>
    </lineage>
</organism>
<keyword evidence="1" id="KW-0812">Transmembrane</keyword>
<accession>A0ABD1Z2X3</accession>
<evidence type="ECO:0000313" key="2">
    <source>
        <dbReference type="EMBL" id="KAL2641855.1"/>
    </source>
</evidence>
<keyword evidence="1" id="KW-0472">Membrane</keyword>
<evidence type="ECO:0000313" key="3">
    <source>
        <dbReference type="Proteomes" id="UP001605036"/>
    </source>
</evidence>
<dbReference type="EMBL" id="JBHFFA010000002">
    <property type="protein sequence ID" value="KAL2641855.1"/>
    <property type="molecule type" value="Genomic_DNA"/>
</dbReference>
<comment type="caution">
    <text evidence="2">The sequence shown here is derived from an EMBL/GenBank/DDBJ whole genome shotgun (WGS) entry which is preliminary data.</text>
</comment>
<keyword evidence="3" id="KW-1185">Reference proteome</keyword>
<proteinExistence type="predicted"/>